<gene>
    <name evidence="2" type="ORF">SS1G_00706</name>
</gene>
<dbReference type="PROSITE" id="PS50878">
    <property type="entry name" value="RT_POL"/>
    <property type="match status" value="1"/>
</dbReference>
<dbReference type="eggNOG" id="KOG1075">
    <property type="taxonomic scope" value="Eukaryota"/>
</dbReference>
<dbReference type="RefSeq" id="XP_001598617.1">
    <property type="nucleotide sequence ID" value="XM_001598567.1"/>
</dbReference>
<evidence type="ECO:0000259" key="1">
    <source>
        <dbReference type="PROSITE" id="PS50878"/>
    </source>
</evidence>
<dbReference type="AlphaFoldDB" id="A7E5Y1"/>
<proteinExistence type="predicted"/>
<dbReference type="Pfam" id="PF00078">
    <property type="entry name" value="RVT_1"/>
    <property type="match status" value="1"/>
</dbReference>
<protein>
    <recommendedName>
        <fullName evidence="1">Reverse transcriptase domain-containing protein</fullName>
    </recommendedName>
</protein>
<name>A7E5Y1_SCLS1</name>
<keyword evidence="3" id="KW-1185">Reference proteome</keyword>
<accession>A7E5Y1</accession>
<reference evidence="3" key="1">
    <citation type="journal article" date="2011" name="PLoS Genet.">
        <title>Genomic analysis of the necrotrophic fungal pathogens Sclerotinia sclerotiorum and Botrytis cinerea.</title>
        <authorList>
            <person name="Amselem J."/>
            <person name="Cuomo C.A."/>
            <person name="van Kan J.A."/>
            <person name="Viaud M."/>
            <person name="Benito E.P."/>
            <person name="Couloux A."/>
            <person name="Coutinho P.M."/>
            <person name="de Vries R.P."/>
            <person name="Dyer P.S."/>
            <person name="Fillinger S."/>
            <person name="Fournier E."/>
            <person name="Gout L."/>
            <person name="Hahn M."/>
            <person name="Kohn L."/>
            <person name="Lapalu N."/>
            <person name="Plummer K.M."/>
            <person name="Pradier J.M."/>
            <person name="Quevillon E."/>
            <person name="Sharon A."/>
            <person name="Simon A."/>
            <person name="ten Have A."/>
            <person name="Tudzynski B."/>
            <person name="Tudzynski P."/>
            <person name="Wincker P."/>
            <person name="Andrew M."/>
            <person name="Anthouard V."/>
            <person name="Beever R.E."/>
            <person name="Beffa R."/>
            <person name="Benoit I."/>
            <person name="Bouzid O."/>
            <person name="Brault B."/>
            <person name="Chen Z."/>
            <person name="Choquer M."/>
            <person name="Collemare J."/>
            <person name="Cotton P."/>
            <person name="Danchin E.G."/>
            <person name="Da Silva C."/>
            <person name="Gautier A."/>
            <person name="Giraud C."/>
            <person name="Giraud T."/>
            <person name="Gonzalez C."/>
            <person name="Grossetete S."/>
            <person name="Guldener U."/>
            <person name="Henrissat B."/>
            <person name="Howlett B.J."/>
            <person name="Kodira C."/>
            <person name="Kretschmer M."/>
            <person name="Lappartient A."/>
            <person name="Leroch M."/>
            <person name="Levis C."/>
            <person name="Mauceli E."/>
            <person name="Neuveglise C."/>
            <person name="Oeser B."/>
            <person name="Pearson M."/>
            <person name="Poulain J."/>
            <person name="Poussereau N."/>
            <person name="Quesneville H."/>
            <person name="Rascle C."/>
            <person name="Schumacher J."/>
            <person name="Segurens B."/>
            <person name="Sexton A."/>
            <person name="Silva E."/>
            <person name="Sirven C."/>
            <person name="Soanes D.M."/>
            <person name="Talbot N.J."/>
            <person name="Templeton M."/>
            <person name="Yandava C."/>
            <person name="Yarden O."/>
            <person name="Zeng Q."/>
            <person name="Rollins J.A."/>
            <person name="Lebrun M.H."/>
            <person name="Dickman M."/>
        </authorList>
    </citation>
    <scope>NUCLEOTIDE SEQUENCE [LARGE SCALE GENOMIC DNA]</scope>
    <source>
        <strain evidence="3">ATCC 18683 / 1980 / Ss-1</strain>
    </source>
</reference>
<evidence type="ECO:0000313" key="2">
    <source>
        <dbReference type="EMBL" id="EDN91303.1"/>
    </source>
</evidence>
<organism evidence="2 3">
    <name type="scientific">Sclerotinia sclerotiorum (strain ATCC 18683 / 1980 / Ss-1)</name>
    <name type="common">White mold</name>
    <name type="synonym">Whetzelinia sclerotiorum</name>
    <dbReference type="NCBI Taxonomy" id="665079"/>
    <lineage>
        <taxon>Eukaryota</taxon>
        <taxon>Fungi</taxon>
        <taxon>Dikarya</taxon>
        <taxon>Ascomycota</taxon>
        <taxon>Pezizomycotina</taxon>
        <taxon>Leotiomycetes</taxon>
        <taxon>Helotiales</taxon>
        <taxon>Sclerotiniaceae</taxon>
        <taxon>Sclerotinia</taxon>
    </lineage>
</organism>
<dbReference type="HOGENOM" id="CLU_150216_0_0_1"/>
<dbReference type="PANTHER" id="PTHR33481">
    <property type="entry name" value="REVERSE TRANSCRIPTASE"/>
    <property type="match status" value="1"/>
</dbReference>
<dbReference type="EMBL" id="CH476621">
    <property type="protein sequence ID" value="EDN91303.1"/>
    <property type="molecule type" value="Genomic_DNA"/>
</dbReference>
<dbReference type="PANTHER" id="PTHR33481:SF1">
    <property type="entry name" value="ENDONUCLEASE_EXONUCLEASE_PHOSPHATASE DOMAIN-CONTAINING PROTEIN-RELATED"/>
    <property type="match status" value="1"/>
</dbReference>
<dbReference type="Proteomes" id="UP000001312">
    <property type="component" value="Unassembled WGS sequence"/>
</dbReference>
<dbReference type="OMA" id="TSACSWR"/>
<dbReference type="GeneID" id="5494926"/>
<dbReference type="KEGG" id="ssl:SS1G_00706"/>
<sequence>MATDKRSNPIPFQRLSTPRDTTQKCFRLATIVIIPKPNKSDYTNPRSYRPIALLSVLGKGLERLIAKKVSWLALNYQVLANQQLGALPLRSSVDLTTCVTHDIETSLKQGLKTTLLTMDVKGAFDAVLPGRLVNRLREQGWPNNLVR</sequence>
<feature type="domain" description="Reverse transcriptase" evidence="1">
    <location>
        <begin position="15"/>
        <end position="147"/>
    </location>
</feature>
<dbReference type="STRING" id="665079.A7E5Y1"/>
<dbReference type="InterPro" id="IPR000477">
    <property type="entry name" value="RT_dom"/>
</dbReference>
<evidence type="ECO:0000313" key="3">
    <source>
        <dbReference type="Proteomes" id="UP000001312"/>
    </source>
</evidence>
<dbReference type="InParanoid" id="A7E5Y1"/>